<dbReference type="AlphaFoldDB" id="A0A9P0MDR9"/>
<dbReference type="SMART" id="SM00587">
    <property type="entry name" value="CHK"/>
    <property type="match status" value="1"/>
</dbReference>
<dbReference type="InterPro" id="IPR011009">
    <property type="entry name" value="Kinase-like_dom_sf"/>
</dbReference>
<name>A0A9P0MDR9_ACAOB</name>
<accession>A0A9P0MDR9</accession>
<dbReference type="InterPro" id="IPR015897">
    <property type="entry name" value="CHK_kinase-like"/>
</dbReference>
<reference evidence="2" key="1">
    <citation type="submission" date="2022-03" db="EMBL/GenBank/DDBJ databases">
        <authorList>
            <person name="Sayadi A."/>
        </authorList>
    </citation>
    <scope>NUCLEOTIDE SEQUENCE</scope>
</reference>
<dbReference type="OrthoDB" id="6739446at2759"/>
<feature type="domain" description="CHK kinase-like" evidence="1">
    <location>
        <begin position="124"/>
        <end position="269"/>
    </location>
</feature>
<protein>
    <recommendedName>
        <fullName evidence="1">CHK kinase-like domain-containing protein</fullName>
    </recommendedName>
</protein>
<dbReference type="Pfam" id="PF02958">
    <property type="entry name" value="EcKL"/>
    <property type="match status" value="1"/>
</dbReference>
<proteinExistence type="predicted"/>
<keyword evidence="3" id="KW-1185">Reference proteome</keyword>
<gene>
    <name evidence="2" type="ORF">ACAOBT_LOCUS32126</name>
</gene>
<dbReference type="SUPFAM" id="SSF56112">
    <property type="entry name" value="Protein kinase-like (PK-like)"/>
    <property type="match status" value="1"/>
</dbReference>
<comment type="caution">
    <text evidence="2">The sequence shown here is derived from an EMBL/GenBank/DDBJ whole genome shotgun (WGS) entry which is preliminary data.</text>
</comment>
<dbReference type="EMBL" id="CAKOFQ010008062">
    <property type="protein sequence ID" value="CAH2011337.1"/>
    <property type="molecule type" value="Genomic_DNA"/>
</dbReference>
<evidence type="ECO:0000313" key="3">
    <source>
        <dbReference type="Proteomes" id="UP001152888"/>
    </source>
</evidence>
<dbReference type="PANTHER" id="PTHR11012:SF30">
    <property type="entry name" value="PROTEIN KINASE-LIKE DOMAIN-CONTAINING"/>
    <property type="match status" value="1"/>
</dbReference>
<dbReference type="InterPro" id="IPR004119">
    <property type="entry name" value="EcKL"/>
</dbReference>
<evidence type="ECO:0000259" key="1">
    <source>
        <dbReference type="SMART" id="SM00587"/>
    </source>
</evidence>
<dbReference type="PANTHER" id="PTHR11012">
    <property type="entry name" value="PROTEIN KINASE-LIKE DOMAIN-CONTAINING"/>
    <property type="match status" value="1"/>
</dbReference>
<sequence length="269" mass="31253">MTDQISGWLSNTLQAEGFAEYEIRRTGNTGKSDGYLGLIFFVTVNGVTKDKQPKRLDLVLKVSKDNAYLKENTTVVSAFLQEMLIYEKVLPTFDAFQKEKGVVDIFKSYPKCYKCLHLHRKEVIVLQNLKSLGFELHDRKKTMNFRHARAVLREYGKLHAISFALKDQREEIFNALAGGCKDLFMQFLSEEKSRDAFNGEFKKVLDLLKEFGEHELYDKFKRYETCAVKTFMDVCEANEPQSSFAHGDCWNNNFMFKYKVVEETYCLVI</sequence>
<dbReference type="Proteomes" id="UP001152888">
    <property type="component" value="Unassembled WGS sequence"/>
</dbReference>
<organism evidence="2 3">
    <name type="scientific">Acanthoscelides obtectus</name>
    <name type="common">Bean weevil</name>
    <name type="synonym">Bruchus obtectus</name>
    <dbReference type="NCBI Taxonomy" id="200917"/>
    <lineage>
        <taxon>Eukaryota</taxon>
        <taxon>Metazoa</taxon>
        <taxon>Ecdysozoa</taxon>
        <taxon>Arthropoda</taxon>
        <taxon>Hexapoda</taxon>
        <taxon>Insecta</taxon>
        <taxon>Pterygota</taxon>
        <taxon>Neoptera</taxon>
        <taxon>Endopterygota</taxon>
        <taxon>Coleoptera</taxon>
        <taxon>Polyphaga</taxon>
        <taxon>Cucujiformia</taxon>
        <taxon>Chrysomeloidea</taxon>
        <taxon>Chrysomelidae</taxon>
        <taxon>Bruchinae</taxon>
        <taxon>Bruchini</taxon>
        <taxon>Acanthoscelides</taxon>
    </lineage>
</organism>
<evidence type="ECO:0000313" key="2">
    <source>
        <dbReference type="EMBL" id="CAH2011337.1"/>
    </source>
</evidence>